<dbReference type="GO" id="GO:0035312">
    <property type="term" value="F:5'-3' DNA exonuclease activity"/>
    <property type="evidence" value="ECO:0007669"/>
    <property type="project" value="TreeGrafter"/>
</dbReference>
<dbReference type="Proteomes" id="UP000294853">
    <property type="component" value="Chromosome"/>
</dbReference>
<evidence type="ECO:0000313" key="2">
    <source>
        <dbReference type="EMBL" id="QBX57612.1"/>
    </source>
</evidence>
<dbReference type="PANTHER" id="PTHR42924:SF3">
    <property type="entry name" value="POLYMERASE_HISTIDINOL PHOSPHATASE N-TERMINAL DOMAIN-CONTAINING PROTEIN"/>
    <property type="match status" value="1"/>
</dbReference>
<dbReference type="InterPro" id="IPR016195">
    <property type="entry name" value="Pol/histidinol_Pase-like"/>
</dbReference>
<evidence type="ECO:0000259" key="1">
    <source>
        <dbReference type="SMART" id="SM00481"/>
    </source>
</evidence>
<dbReference type="Gene3D" id="1.10.150.650">
    <property type="match status" value="1"/>
</dbReference>
<dbReference type="InterPro" id="IPR052018">
    <property type="entry name" value="PHP_domain"/>
</dbReference>
<reference evidence="2 3" key="1">
    <citation type="submission" date="2019-03" db="EMBL/GenBank/DDBJ databases">
        <title>Three New Species of Nocardioides, Nocardioides euryhalodurans sp. nov., Nocardioides seonyuensis sp. nov. and Nocardioides eburneoflavus sp. nov. Iolated from Soil.</title>
        <authorList>
            <person name="Roh S.G."/>
            <person name="Lee C."/>
            <person name="Kim M.-K."/>
            <person name="Kim S.B."/>
        </authorList>
    </citation>
    <scope>NUCLEOTIDE SEQUENCE [LARGE SCALE GENOMIC DNA]</scope>
    <source>
        <strain evidence="2 3">MMS17-SY207-3</strain>
    </source>
</reference>
<feature type="domain" description="Polymerase/histidinol phosphatase N-terminal" evidence="1">
    <location>
        <begin position="3"/>
        <end position="68"/>
    </location>
</feature>
<dbReference type="InterPro" id="IPR003141">
    <property type="entry name" value="Pol/His_phosphatase_N"/>
</dbReference>
<name>A0A4V1BMU7_9ACTN</name>
<dbReference type="SMART" id="SM00481">
    <property type="entry name" value="POLIIIAc"/>
    <property type="match status" value="1"/>
</dbReference>
<protein>
    <submittedName>
        <fullName evidence="2">PHP domain-containing protein</fullName>
    </submittedName>
</protein>
<keyword evidence="3" id="KW-1185">Reference proteome</keyword>
<dbReference type="Gene3D" id="3.20.20.140">
    <property type="entry name" value="Metal-dependent hydrolases"/>
    <property type="match status" value="1"/>
</dbReference>
<dbReference type="InterPro" id="IPR004013">
    <property type="entry name" value="PHP_dom"/>
</dbReference>
<dbReference type="CDD" id="cd07438">
    <property type="entry name" value="PHP_HisPPase_AMP"/>
    <property type="match status" value="1"/>
</dbReference>
<proteinExistence type="predicted"/>
<gene>
    <name evidence="2" type="ORF">EXE58_13445</name>
</gene>
<dbReference type="Pfam" id="PF02811">
    <property type="entry name" value="PHP"/>
    <property type="match status" value="1"/>
</dbReference>
<dbReference type="EMBL" id="CP038436">
    <property type="protein sequence ID" value="QBX57612.1"/>
    <property type="molecule type" value="Genomic_DNA"/>
</dbReference>
<evidence type="ECO:0000313" key="3">
    <source>
        <dbReference type="Proteomes" id="UP000294853"/>
    </source>
</evidence>
<dbReference type="AlphaFoldDB" id="A0A4V1BMU7"/>
<dbReference type="KEGG" id="nsn:EXE58_13445"/>
<dbReference type="OrthoDB" id="9804333at2"/>
<dbReference type="GO" id="GO:0004534">
    <property type="term" value="F:5'-3' RNA exonuclease activity"/>
    <property type="evidence" value="ECO:0007669"/>
    <property type="project" value="TreeGrafter"/>
</dbReference>
<sequence>MRIDLHTHSSVSDGTDPPGELVAKAAAAGLDVVALTDHDTAAGWAQAAAVAEREGVELVRGMEISTTHEHRSVHLLAYFLDPAHPVLDAELDRILRGRDSRVPGICERLVAAGIEIDEADVRRAAGDAVAAGRPHVADALVAKGVVADRTEAFERFLKPGRPGYVHRYASPLVDMVGVVRAAGGVSVVAHPWGRGSRRALDVETLGMLRDLGLDGLEVDHEDHDAAERAELRAIAHGLDLVVTGSSDHHGLGKVGHHLGVNTTAPEEYERLLARRPPAT</sequence>
<organism evidence="2 3">
    <name type="scientific">Nocardioides seonyuensis</name>
    <dbReference type="NCBI Taxonomy" id="2518371"/>
    <lineage>
        <taxon>Bacteria</taxon>
        <taxon>Bacillati</taxon>
        <taxon>Actinomycetota</taxon>
        <taxon>Actinomycetes</taxon>
        <taxon>Propionibacteriales</taxon>
        <taxon>Nocardioidaceae</taxon>
        <taxon>Nocardioides</taxon>
    </lineage>
</organism>
<dbReference type="SUPFAM" id="SSF89550">
    <property type="entry name" value="PHP domain-like"/>
    <property type="match status" value="1"/>
</dbReference>
<accession>A0A4V1BMU7</accession>
<dbReference type="PANTHER" id="PTHR42924">
    <property type="entry name" value="EXONUCLEASE"/>
    <property type="match status" value="1"/>
</dbReference>